<dbReference type="InterPro" id="IPR027417">
    <property type="entry name" value="P-loop_NTPase"/>
</dbReference>
<gene>
    <name evidence="10 14" type="primary">miaA</name>
    <name evidence="14" type="ORF">NCTC10815_00836</name>
</gene>
<dbReference type="Proteomes" id="UP000254879">
    <property type="component" value="Unassembled WGS sequence"/>
</dbReference>
<feature type="region of interest" description="Interaction with substrate tRNA" evidence="10">
    <location>
        <begin position="157"/>
        <end position="161"/>
    </location>
</feature>
<dbReference type="HAMAP" id="MF_00185">
    <property type="entry name" value="IPP_trans"/>
    <property type="match status" value="1"/>
</dbReference>
<comment type="subunit">
    <text evidence="10">Monomer.</text>
</comment>
<keyword evidence="8 10" id="KW-0460">Magnesium</keyword>
<evidence type="ECO:0000256" key="11">
    <source>
        <dbReference type="RuleBase" id="RU003783"/>
    </source>
</evidence>
<evidence type="ECO:0000256" key="10">
    <source>
        <dbReference type="HAMAP-Rule" id="MF_00185"/>
    </source>
</evidence>
<keyword evidence="7 10" id="KW-0067">ATP-binding</keyword>
<dbReference type="GO" id="GO:0005524">
    <property type="term" value="F:ATP binding"/>
    <property type="evidence" value="ECO:0007669"/>
    <property type="project" value="UniProtKB-UniRule"/>
</dbReference>
<dbReference type="InterPro" id="IPR039657">
    <property type="entry name" value="Dimethylallyltransferase"/>
</dbReference>
<evidence type="ECO:0000256" key="6">
    <source>
        <dbReference type="ARBA" id="ARBA00022741"/>
    </source>
</evidence>
<comment type="similarity">
    <text evidence="3 10 13">Belongs to the IPP transferase family.</text>
</comment>
<dbReference type="EC" id="2.5.1.75" evidence="10"/>
<dbReference type="Gene3D" id="3.40.50.300">
    <property type="entry name" value="P-loop containing nucleotide triphosphate hydrolases"/>
    <property type="match status" value="1"/>
</dbReference>
<evidence type="ECO:0000256" key="5">
    <source>
        <dbReference type="ARBA" id="ARBA00022694"/>
    </source>
</evidence>
<evidence type="ECO:0000256" key="2">
    <source>
        <dbReference type="ARBA" id="ARBA00003213"/>
    </source>
</evidence>
<dbReference type="PANTHER" id="PTHR11088">
    <property type="entry name" value="TRNA DIMETHYLALLYLTRANSFERASE"/>
    <property type="match status" value="1"/>
</dbReference>
<evidence type="ECO:0000256" key="12">
    <source>
        <dbReference type="RuleBase" id="RU003784"/>
    </source>
</evidence>
<evidence type="ECO:0000256" key="7">
    <source>
        <dbReference type="ARBA" id="ARBA00022840"/>
    </source>
</evidence>
<dbReference type="GO" id="GO:0052381">
    <property type="term" value="F:tRNA dimethylallyltransferase activity"/>
    <property type="evidence" value="ECO:0007669"/>
    <property type="project" value="UniProtKB-UniRule"/>
</dbReference>
<evidence type="ECO:0000256" key="4">
    <source>
        <dbReference type="ARBA" id="ARBA00022679"/>
    </source>
</evidence>
<dbReference type="SUPFAM" id="SSF52540">
    <property type="entry name" value="P-loop containing nucleoside triphosphate hydrolases"/>
    <property type="match status" value="2"/>
</dbReference>
<dbReference type="GO" id="GO:0006400">
    <property type="term" value="P:tRNA modification"/>
    <property type="evidence" value="ECO:0007669"/>
    <property type="project" value="TreeGrafter"/>
</dbReference>
<dbReference type="InterPro" id="IPR018022">
    <property type="entry name" value="IPT"/>
</dbReference>
<comment type="catalytic activity">
    <reaction evidence="9 10 11">
        <text>adenosine(37) in tRNA + dimethylallyl diphosphate = N(6)-dimethylallyladenosine(37) in tRNA + diphosphate</text>
        <dbReference type="Rhea" id="RHEA:26482"/>
        <dbReference type="Rhea" id="RHEA-COMP:10162"/>
        <dbReference type="Rhea" id="RHEA-COMP:10375"/>
        <dbReference type="ChEBI" id="CHEBI:33019"/>
        <dbReference type="ChEBI" id="CHEBI:57623"/>
        <dbReference type="ChEBI" id="CHEBI:74411"/>
        <dbReference type="ChEBI" id="CHEBI:74415"/>
        <dbReference type="EC" id="2.5.1.75"/>
    </reaction>
</comment>
<organism evidence="14 15">
    <name type="scientific">Listeria grayi</name>
    <name type="common">Listeria murrayi</name>
    <dbReference type="NCBI Taxonomy" id="1641"/>
    <lineage>
        <taxon>Bacteria</taxon>
        <taxon>Bacillati</taxon>
        <taxon>Bacillota</taxon>
        <taxon>Bacilli</taxon>
        <taxon>Bacillales</taxon>
        <taxon>Listeriaceae</taxon>
        <taxon>Listeria</taxon>
    </lineage>
</organism>
<dbReference type="NCBIfam" id="TIGR00174">
    <property type="entry name" value="miaA"/>
    <property type="match status" value="1"/>
</dbReference>
<dbReference type="AlphaFoldDB" id="A0A378MB17"/>
<feature type="region of interest" description="Interaction with substrate tRNA" evidence="10">
    <location>
        <begin position="36"/>
        <end position="39"/>
    </location>
</feature>
<evidence type="ECO:0000313" key="15">
    <source>
        <dbReference type="Proteomes" id="UP000254879"/>
    </source>
</evidence>
<dbReference type="RefSeq" id="WP_003755366.1">
    <property type="nucleotide sequence ID" value="NZ_CABKNG010000001.1"/>
</dbReference>
<keyword evidence="4 10" id="KW-0808">Transferase</keyword>
<evidence type="ECO:0000256" key="8">
    <source>
        <dbReference type="ARBA" id="ARBA00022842"/>
    </source>
</evidence>
<feature type="site" description="Interaction with substrate tRNA" evidence="10">
    <location>
        <position position="125"/>
    </location>
</feature>
<proteinExistence type="inferred from homology"/>
<accession>A0A378MB17</accession>
<comment type="caution">
    <text evidence="10">Lacks conserved residue(s) required for the propagation of feature annotation.</text>
</comment>
<feature type="site" description="Interaction with substrate tRNA" evidence="10">
    <location>
        <position position="102"/>
    </location>
</feature>
<reference evidence="14 15" key="1">
    <citation type="submission" date="2018-06" db="EMBL/GenBank/DDBJ databases">
        <authorList>
            <consortium name="Pathogen Informatics"/>
            <person name="Doyle S."/>
        </authorList>
    </citation>
    <scope>NUCLEOTIDE SEQUENCE [LARGE SCALE GENOMIC DNA]</scope>
    <source>
        <strain evidence="15">NCTC 10815</strain>
    </source>
</reference>
<comment type="function">
    <text evidence="2 10 12">Catalyzes the transfer of a dimethylallyl group onto the adenine at position 37 in tRNAs that read codons beginning with uridine, leading to the formation of N6-(dimethylallyl)adenosine (i(6)A).</text>
</comment>
<comment type="cofactor">
    <cofactor evidence="1 10">
        <name>Mg(2+)</name>
        <dbReference type="ChEBI" id="CHEBI:18420"/>
    </cofactor>
</comment>
<keyword evidence="6 10" id="KW-0547">Nucleotide-binding</keyword>
<protein>
    <recommendedName>
        <fullName evidence="10">tRNA dimethylallyltransferase</fullName>
        <ecNumber evidence="10">2.5.1.75</ecNumber>
    </recommendedName>
    <alternativeName>
        <fullName evidence="10">Dimethylallyl diphosphate:tRNA dimethylallyltransferase</fullName>
        <shortName evidence="10">DMAPP:tRNA dimethylallyltransferase</shortName>
        <shortName evidence="10">DMATase</shortName>
    </alternativeName>
    <alternativeName>
        <fullName evidence="10">Isopentenyl-diphosphate:tRNA isopentenyltransferase</fullName>
        <shortName evidence="10">IPP transferase</shortName>
        <shortName evidence="10">IPPT</shortName>
        <shortName evidence="10">IPTase</shortName>
    </alternativeName>
</protein>
<evidence type="ECO:0000256" key="13">
    <source>
        <dbReference type="RuleBase" id="RU003785"/>
    </source>
</evidence>
<feature type="binding site" evidence="10">
    <location>
        <begin position="13"/>
        <end position="18"/>
    </location>
    <ligand>
        <name>substrate</name>
    </ligand>
</feature>
<evidence type="ECO:0000256" key="9">
    <source>
        <dbReference type="ARBA" id="ARBA00049563"/>
    </source>
</evidence>
<dbReference type="EMBL" id="UGPG01000001">
    <property type="protein sequence ID" value="STY43538.1"/>
    <property type="molecule type" value="Genomic_DNA"/>
</dbReference>
<sequence length="305" mass="34580">MSAIPVIVIVGPTAVGKTALSIAVAEKFSGEIISGDSMQVYKGLDIGTAKVTTEEMHTIPHYLIDEVEPQTPFTAAKFQKATKQYIHQIAGRANLPIIVGGTGLYIQSVFYDYNFGTIAEDRTYRKELEKLDNDVLWEQLKALDSLSAERIHANNKQRVIRALEVIKATNKPFSAMHTHKEPVADFRPLYIGLDLPREQLYTRINARVELMLQAGLVEEARNLYEQGLDKNLPAMKGIGYKELFAFFEGDTSLEAATDQIKQNSRRFAKRQLTWFRNRMDIHWLEADSQMLNNTAEQLITDFLKK</sequence>
<dbReference type="PANTHER" id="PTHR11088:SF60">
    <property type="entry name" value="TRNA DIMETHYLALLYLTRANSFERASE"/>
    <property type="match status" value="1"/>
</dbReference>
<name>A0A378MB17_LISGR</name>
<dbReference type="Pfam" id="PF01715">
    <property type="entry name" value="IPPT"/>
    <property type="match status" value="1"/>
</dbReference>
<evidence type="ECO:0000313" key="14">
    <source>
        <dbReference type="EMBL" id="STY43538.1"/>
    </source>
</evidence>
<evidence type="ECO:0000256" key="3">
    <source>
        <dbReference type="ARBA" id="ARBA00005842"/>
    </source>
</evidence>
<keyword evidence="5 10" id="KW-0819">tRNA processing</keyword>
<dbReference type="Gene3D" id="1.10.20.140">
    <property type="match status" value="1"/>
</dbReference>
<feature type="binding site" evidence="10">
    <location>
        <begin position="11"/>
        <end position="18"/>
    </location>
    <ligand>
        <name>ATP</name>
        <dbReference type="ChEBI" id="CHEBI:30616"/>
    </ligand>
</feature>
<evidence type="ECO:0000256" key="1">
    <source>
        <dbReference type="ARBA" id="ARBA00001946"/>
    </source>
</evidence>